<dbReference type="EMBL" id="VMRY01000003">
    <property type="protein sequence ID" value="TVT59525.1"/>
    <property type="molecule type" value="Genomic_DNA"/>
</dbReference>
<organism evidence="4 5">
    <name type="scientific">Sedimenticola thiotaurini</name>
    <dbReference type="NCBI Taxonomy" id="1543721"/>
    <lineage>
        <taxon>Bacteria</taxon>
        <taxon>Pseudomonadati</taxon>
        <taxon>Pseudomonadota</taxon>
        <taxon>Gammaproteobacteria</taxon>
        <taxon>Chromatiales</taxon>
        <taxon>Sedimenticolaceae</taxon>
        <taxon>Sedimenticola</taxon>
    </lineage>
</organism>
<dbReference type="InterPro" id="IPR011723">
    <property type="entry name" value="Znf/thioredoxin_put"/>
</dbReference>
<keyword evidence="2" id="KW-0812">Transmembrane</keyword>
<evidence type="ECO:0000259" key="3">
    <source>
        <dbReference type="Pfam" id="PF13717"/>
    </source>
</evidence>
<evidence type="ECO:0000313" key="4">
    <source>
        <dbReference type="EMBL" id="TVT59525.1"/>
    </source>
</evidence>
<feature type="compositionally biased region" description="Acidic residues" evidence="1">
    <location>
        <begin position="160"/>
        <end position="181"/>
    </location>
</feature>
<feature type="domain" description="Zinc finger/thioredoxin putative" evidence="3">
    <location>
        <begin position="1"/>
        <end position="35"/>
    </location>
</feature>
<proteinExistence type="predicted"/>
<comment type="caution">
    <text evidence="4">The sequence shown here is derived from an EMBL/GenBank/DDBJ whole genome shotgun (WGS) entry which is preliminary data.</text>
</comment>
<dbReference type="NCBIfam" id="TIGR02098">
    <property type="entry name" value="MJ0042_CXXC"/>
    <property type="match status" value="1"/>
</dbReference>
<gene>
    <name evidence="4" type="ORF">FHK82_00650</name>
</gene>
<keyword evidence="2" id="KW-1133">Transmembrane helix</keyword>
<dbReference type="Proteomes" id="UP000317355">
    <property type="component" value="Unassembled WGS sequence"/>
</dbReference>
<dbReference type="InterPro" id="IPR021834">
    <property type="entry name" value="DUF3426"/>
</dbReference>
<evidence type="ECO:0000313" key="5">
    <source>
        <dbReference type="Proteomes" id="UP000317355"/>
    </source>
</evidence>
<evidence type="ECO:0000256" key="1">
    <source>
        <dbReference type="SAM" id="MobiDB-lite"/>
    </source>
</evidence>
<name>A0A558DER6_9GAMM</name>
<dbReference type="Pfam" id="PF11906">
    <property type="entry name" value="DUF3426"/>
    <property type="match status" value="1"/>
</dbReference>
<protein>
    <submittedName>
        <fullName evidence="4">DUF3426 domain-containing protein</fullName>
    </submittedName>
</protein>
<accession>A0A558DER6</accession>
<dbReference type="Pfam" id="PF13717">
    <property type="entry name" value="Zn_ribbon_4"/>
    <property type="match status" value="1"/>
</dbReference>
<sequence length="369" mass="41096">MYTQCPHCQTLFRISADQLKAAAGKAHCCRCDRVFSALDNLREPDREEAWPESRFIDDLPEQQNLELPFETTDSETVHQDLHSGLTDLLKALQIKATTPEEAEVTEDENEQIAVDDDRDPFEPAYELNDSEMDSVQIGLDSLFCGPLLAETEENSRTEEDSAIDADTEPNEELTAETEEAAGEALPFTIPDNLPELKPTEQEALSLSDALTTASSHKKGTLGWSLLILLLLIVAGGQLSWFGRDHLLQYPAARQLLEQGCAFINCQLPPRIDPSKIEVVSRSISSHPDYEGILLVMLTLRNQANFEQPYPILELSFLDSTGALVARRSFTPEVYRGTNAGLIQPGIPESLRLELQDPGEEVVGFQFDFY</sequence>
<reference evidence="4 5" key="1">
    <citation type="submission" date="2019-07" db="EMBL/GenBank/DDBJ databases">
        <title>The pathways for chlorine oxyanion respiration interact through the shared metabolite chlorate.</title>
        <authorList>
            <person name="Barnum T.P."/>
            <person name="Cheng Y."/>
            <person name="Hill K.A."/>
            <person name="Lucas L.N."/>
            <person name="Carlson H.K."/>
            <person name="Coates J.D."/>
        </authorList>
    </citation>
    <scope>NUCLEOTIDE SEQUENCE [LARGE SCALE GENOMIC DNA]</scope>
    <source>
        <strain evidence="4">BK-3</strain>
    </source>
</reference>
<dbReference type="AlphaFoldDB" id="A0A558DER6"/>
<evidence type="ECO:0000256" key="2">
    <source>
        <dbReference type="SAM" id="Phobius"/>
    </source>
</evidence>
<keyword evidence="2" id="KW-0472">Membrane</keyword>
<feature type="region of interest" description="Disordered" evidence="1">
    <location>
        <begin position="152"/>
        <end position="182"/>
    </location>
</feature>
<feature type="transmembrane region" description="Helical" evidence="2">
    <location>
        <begin position="221"/>
        <end position="241"/>
    </location>
</feature>